<keyword evidence="5" id="KW-0067">ATP-binding</keyword>
<organism evidence="8 9">
    <name type="scientific">Chrysophaeum taylorii</name>
    <dbReference type="NCBI Taxonomy" id="2483200"/>
    <lineage>
        <taxon>Eukaryota</taxon>
        <taxon>Sar</taxon>
        <taxon>Stramenopiles</taxon>
        <taxon>Ochrophyta</taxon>
        <taxon>Pelagophyceae</taxon>
        <taxon>Pelagomonadales</taxon>
        <taxon>Pelagomonadaceae</taxon>
        <taxon>Chrysophaeum</taxon>
    </lineage>
</organism>
<dbReference type="InterPro" id="IPR051437">
    <property type="entry name" value="TTLL_monoglycylase"/>
</dbReference>
<reference evidence="8" key="1">
    <citation type="submission" date="2023-01" db="EMBL/GenBank/DDBJ databases">
        <title>Metagenome sequencing of chrysophaentin producing Chrysophaeum taylorii.</title>
        <authorList>
            <person name="Davison J."/>
            <person name="Bewley C."/>
        </authorList>
    </citation>
    <scope>NUCLEOTIDE SEQUENCE</scope>
    <source>
        <strain evidence="8">NIES-1699</strain>
    </source>
</reference>
<gene>
    <name evidence="8" type="ORF">CTAYLR_008364</name>
</gene>
<dbReference type="GO" id="GO:0070736">
    <property type="term" value="F:protein-glycine ligase activity, initiating"/>
    <property type="evidence" value="ECO:0007669"/>
    <property type="project" value="TreeGrafter"/>
</dbReference>
<keyword evidence="2" id="KW-0963">Cytoplasm</keyword>
<keyword evidence="3" id="KW-0436">Ligase</keyword>
<dbReference type="PROSITE" id="PS51221">
    <property type="entry name" value="TTL"/>
    <property type="match status" value="1"/>
</dbReference>
<dbReference type="EMBL" id="JAQMWT010000054">
    <property type="protein sequence ID" value="KAJ8612341.1"/>
    <property type="molecule type" value="Genomic_DNA"/>
</dbReference>
<evidence type="ECO:0000256" key="5">
    <source>
        <dbReference type="ARBA" id="ARBA00022840"/>
    </source>
</evidence>
<sequence>MDEVLSPALFAVRSWSGRVTYSGKAQDETPAEDVVDSCYDYFPGGNTIGGDDDVVDEAFAAVDWDGEGPVEEVSEEDKSLIQRQQHVATDLGAWFREDYESDEFDAQRQHRELLERMAEKRAAEVEAKMIKEAREARQRATKTHKLAERAAARQAARHVSSHDEHDETTGERDAAREAAEEAARVERVRATRRRQKEQYKRLLEELTHKRRQEEIDRAEAARRRKAKMASTFRSTGMVKTKNAEPVATELAEGAARGSGVRAVRASRQSSDDENNSEAARRRRECNRLVREKQQHHLERLISERRKREEEKAALAQRLARRQKLRTERLLAELGARRSCQPQVEEDGDDNDELAAGAPAPALDAAAAKPESNSSEEDEGHRDPRRRLSAAEQRAMIERLNSTRAASNAQAPAARDFADWKRKRGIEPDKRVFVMTGWYPCVRDALIERGWVQNPDRDSPFFDLKWTLTSQHLRQSTLESWQYANHFQKTRSIVTKVGLSQSLASLQWFARETCDAIYPRCYDLSRSTEARAFVEDFRGLEAMRVLQAIVRLTRGARDRDEPSPPVNDQVYAAAMSVCRRHRRLRTAEDIDDPPGTRENSAAAVYNELLAAVAAALDTSAADAVGAPVRLPELPVPSQIDAALDAHQLQNDAAGGGRGGDHHLGQTVASAEAARREAYRDKQATLRERRARDRVVELAAKPRDAPLDTDQLGEAERLLADLTAHSPQSGLDGMCGGVIRNLWIVKPAAKSRGRGIATFRSLDSLFEYCEMIPPRGSEDASRWKPGGSMWIVQKYIENQLLIANRKFDLRQWVLVTKWNPLTIWFYDECYARFSAAEFSLDDADLRNDYVHLVNNSISKNSRNFHSTVVAENGVEIVDCMWTLDQFRAYMAWRHQQKPFGSGVETSADLFTNVIQPAMQHIVTCALACAQETVEHRHNSWELYGFDFMLDDTSTPWLIEINSSPACDYSTAVTEAFVQRALVDILKVTFDHARWTANRDAGTAKTEDAPDTGGWKRIHVGPFLDTPVAAFGGGADIVCRGTSIPEPRDFRRWRLARQQSASQLRLLASSSSSWRSQTQISPDEEHAAECHAPAPPVTPEGLIEGPAEPAATFVEHQQPPRPPHEPMASAPFSQRKGTVAISKKKPAQRKHPVVPIKITNVPLALCE</sequence>
<feature type="compositionally biased region" description="Basic and acidic residues" evidence="7">
    <location>
        <begin position="160"/>
        <end position="187"/>
    </location>
</feature>
<evidence type="ECO:0000313" key="8">
    <source>
        <dbReference type="EMBL" id="KAJ8612341.1"/>
    </source>
</evidence>
<dbReference type="GO" id="GO:0015630">
    <property type="term" value="C:microtubule cytoskeleton"/>
    <property type="evidence" value="ECO:0007669"/>
    <property type="project" value="TreeGrafter"/>
</dbReference>
<evidence type="ECO:0000256" key="1">
    <source>
        <dbReference type="ARBA" id="ARBA00004496"/>
    </source>
</evidence>
<dbReference type="GO" id="GO:0005737">
    <property type="term" value="C:cytoplasm"/>
    <property type="evidence" value="ECO:0007669"/>
    <property type="project" value="UniProtKB-SubCell"/>
</dbReference>
<accession>A0AAD7UNP5</accession>
<keyword evidence="9" id="KW-1185">Reference proteome</keyword>
<dbReference type="Pfam" id="PF03133">
    <property type="entry name" value="TTL"/>
    <property type="match status" value="1"/>
</dbReference>
<feature type="region of interest" description="Disordered" evidence="7">
    <location>
        <begin position="251"/>
        <end position="290"/>
    </location>
</feature>
<feature type="compositionally biased region" description="Low complexity" evidence="7">
    <location>
        <begin position="253"/>
        <end position="267"/>
    </location>
</feature>
<dbReference type="SUPFAM" id="SSF56059">
    <property type="entry name" value="Glutathione synthetase ATP-binding domain-like"/>
    <property type="match status" value="1"/>
</dbReference>
<evidence type="ECO:0000256" key="7">
    <source>
        <dbReference type="SAM" id="MobiDB-lite"/>
    </source>
</evidence>
<evidence type="ECO:0000256" key="4">
    <source>
        <dbReference type="ARBA" id="ARBA00022741"/>
    </source>
</evidence>
<feature type="coiled-coil region" evidence="6">
    <location>
        <begin position="290"/>
        <end position="317"/>
    </location>
</feature>
<dbReference type="Proteomes" id="UP001230188">
    <property type="component" value="Unassembled WGS sequence"/>
</dbReference>
<comment type="subcellular location">
    <subcellularLocation>
        <location evidence="1">Cytoplasm</location>
    </subcellularLocation>
</comment>
<proteinExistence type="predicted"/>
<evidence type="ECO:0000256" key="2">
    <source>
        <dbReference type="ARBA" id="ARBA00022490"/>
    </source>
</evidence>
<feature type="compositionally biased region" description="Basic residues" evidence="7">
    <location>
        <begin position="1139"/>
        <end position="1148"/>
    </location>
</feature>
<feature type="region of interest" description="Disordered" evidence="7">
    <location>
        <begin position="1111"/>
        <end position="1148"/>
    </location>
</feature>
<name>A0AAD7UNP5_9STRA</name>
<comment type="caution">
    <text evidence="8">The sequence shown here is derived from an EMBL/GenBank/DDBJ whole genome shotgun (WGS) entry which is preliminary data.</text>
</comment>
<evidence type="ECO:0000256" key="6">
    <source>
        <dbReference type="SAM" id="Coils"/>
    </source>
</evidence>
<feature type="region of interest" description="Disordered" evidence="7">
    <location>
        <begin position="362"/>
        <end position="386"/>
    </location>
</feature>
<feature type="compositionally biased region" description="Low complexity" evidence="7">
    <location>
        <begin position="1063"/>
        <end position="1074"/>
    </location>
</feature>
<dbReference type="PANTHER" id="PTHR45870:SF2">
    <property type="entry name" value="TUBULIN MONOGLYCYLASE TTLL3"/>
    <property type="match status" value="1"/>
</dbReference>
<feature type="region of interest" description="Disordered" evidence="7">
    <location>
        <begin position="1063"/>
        <end position="1089"/>
    </location>
</feature>
<keyword evidence="6" id="KW-0175">Coiled coil</keyword>
<dbReference type="GO" id="GO:0005524">
    <property type="term" value="F:ATP binding"/>
    <property type="evidence" value="ECO:0007669"/>
    <property type="project" value="UniProtKB-KW"/>
</dbReference>
<dbReference type="InterPro" id="IPR004344">
    <property type="entry name" value="TTL/TTLL_fam"/>
</dbReference>
<feature type="region of interest" description="Disordered" evidence="7">
    <location>
        <begin position="154"/>
        <end position="187"/>
    </location>
</feature>
<keyword evidence="4" id="KW-0547">Nucleotide-binding</keyword>
<dbReference type="PANTHER" id="PTHR45870">
    <property type="entry name" value="TUBULIN MONOGLYCYLASE TTLL3"/>
    <property type="match status" value="1"/>
</dbReference>
<evidence type="ECO:0000313" key="9">
    <source>
        <dbReference type="Proteomes" id="UP001230188"/>
    </source>
</evidence>
<dbReference type="Gene3D" id="3.30.470.20">
    <property type="entry name" value="ATP-grasp fold, B domain"/>
    <property type="match status" value="1"/>
</dbReference>
<evidence type="ECO:0000256" key="3">
    <source>
        <dbReference type="ARBA" id="ARBA00022598"/>
    </source>
</evidence>
<protein>
    <submittedName>
        <fullName evidence="8">Uncharacterized protein</fullName>
    </submittedName>
</protein>
<dbReference type="AlphaFoldDB" id="A0AAD7UNP5"/>